<dbReference type="Gramene" id="TraesRN7B0100976100.1">
    <property type="protein sequence ID" value="TraesRN7B0100976100.1"/>
    <property type="gene ID" value="TraesRN7B0100976100"/>
</dbReference>
<dbReference type="OMA" id="RFDEGYP"/>
<dbReference type="EnsemblPlants" id="TraesCS7B02G359500.1">
    <property type="protein sequence ID" value="TraesCS7B02G359500.1.cds1"/>
    <property type="gene ID" value="TraesCS7B02G359500"/>
</dbReference>
<dbReference type="Gramene" id="TraesCAD_scaffold_044303_01G000100.1">
    <property type="protein sequence ID" value="TraesCAD_scaffold_044303_01G000100.1"/>
    <property type="gene ID" value="TraesCAD_scaffold_044303_01G000100"/>
</dbReference>
<accession>A0A3B6SLP5</accession>
<dbReference type="Gramene" id="TraesCLE_scaffold_036520_01G000300.1">
    <property type="protein sequence ID" value="TraesCLE_scaffold_036520_01G000300.1"/>
    <property type="gene ID" value="TraesCLE_scaffold_036520_01G000300"/>
</dbReference>
<evidence type="ECO:0000313" key="3">
    <source>
        <dbReference type="Proteomes" id="UP000019116"/>
    </source>
</evidence>
<dbReference type="Gramene" id="TraesCS7B02G359500.1">
    <property type="protein sequence ID" value="TraesCS7B02G359500.1.cds1"/>
    <property type="gene ID" value="TraesCS7B02G359500"/>
</dbReference>
<evidence type="ECO:0000313" key="2">
    <source>
        <dbReference type="EnsemblPlants" id="TraesCS7B02G359500.1.cds1"/>
    </source>
</evidence>
<organism evidence="2">
    <name type="scientific">Triticum aestivum</name>
    <name type="common">Wheat</name>
    <dbReference type="NCBI Taxonomy" id="4565"/>
    <lineage>
        <taxon>Eukaryota</taxon>
        <taxon>Viridiplantae</taxon>
        <taxon>Streptophyta</taxon>
        <taxon>Embryophyta</taxon>
        <taxon>Tracheophyta</taxon>
        <taxon>Spermatophyta</taxon>
        <taxon>Magnoliopsida</taxon>
        <taxon>Liliopsida</taxon>
        <taxon>Poales</taxon>
        <taxon>Poaceae</taxon>
        <taxon>BOP clade</taxon>
        <taxon>Pooideae</taxon>
        <taxon>Triticodae</taxon>
        <taxon>Triticeae</taxon>
        <taxon>Triticinae</taxon>
        <taxon>Triticum</taxon>
    </lineage>
</organism>
<dbReference type="Gramene" id="TraesSYM7B03G04264270.1">
    <property type="protein sequence ID" value="TraesSYM7B03G04264270.1.CDS1"/>
    <property type="gene ID" value="TraesSYM7B03G04264270"/>
</dbReference>
<dbReference type="Gramene" id="TraesNOR7B03G04262180.1">
    <property type="protein sequence ID" value="TraesNOR7B03G04262180.1.CDS1"/>
    <property type="gene ID" value="TraesNOR7B03G04262180"/>
</dbReference>
<dbReference type="Gramene" id="TraesPARA_EIv1.0_2462510.1">
    <property type="protein sequence ID" value="TraesPARA_EIv1.0_2462510.1.CDS1"/>
    <property type="gene ID" value="TraesPARA_EIv1.0_2462510"/>
</dbReference>
<dbReference type="Gramene" id="TraesJAG7B03G04197100.1">
    <property type="protein sequence ID" value="TraesJAG7B03G04197100.1.CDS1"/>
    <property type="gene ID" value="TraesJAG7B03G04197100"/>
</dbReference>
<reference evidence="2" key="1">
    <citation type="submission" date="2018-08" db="EMBL/GenBank/DDBJ databases">
        <authorList>
            <person name="Rossello M."/>
        </authorList>
    </citation>
    <scope>NUCLEOTIDE SEQUENCE [LARGE SCALE GENOMIC DNA]</scope>
    <source>
        <strain evidence="2">cv. Chinese Spring</strain>
    </source>
</reference>
<dbReference type="Gramene" id="TraesCS7B03G0968000.1">
    <property type="protein sequence ID" value="TraesCS7B03G0968000.1.CDS1"/>
    <property type="gene ID" value="TraesCS7B03G0968000"/>
</dbReference>
<dbReference type="Gramene" id="TraesROB_scaffold_038418_01G000200.1">
    <property type="protein sequence ID" value="TraesROB_scaffold_038418_01G000200.1"/>
    <property type="gene ID" value="TraesROB_scaffold_038418_01G000200"/>
</dbReference>
<dbReference type="AlphaFoldDB" id="A0A3B6SLP5"/>
<proteinExistence type="predicted"/>
<reference evidence="2" key="2">
    <citation type="submission" date="2018-10" db="UniProtKB">
        <authorList>
            <consortium name="EnsemblPlants"/>
        </authorList>
    </citation>
    <scope>IDENTIFICATION</scope>
</reference>
<dbReference type="Gramene" id="TraesJUL7B03G04254310.1">
    <property type="protein sequence ID" value="TraesJUL7B03G04254310.1.CDS1"/>
    <property type="gene ID" value="TraesJUL7B03G04254310"/>
</dbReference>
<name>A0A3B6SLP5_WHEAT</name>
<dbReference type="Gramene" id="TraesSTA7B03G04210080.1">
    <property type="protein sequence ID" value="TraesSTA7B03G04210080.1.CDS1"/>
    <property type="gene ID" value="TraesSTA7B03G04210080"/>
</dbReference>
<dbReference type="Gramene" id="TraesLDM7B03G04217850.1">
    <property type="protein sequence ID" value="TraesLDM7B03G04217850.1.CDS1"/>
    <property type="gene ID" value="TraesLDM7B03G04217850"/>
</dbReference>
<feature type="region of interest" description="Disordered" evidence="1">
    <location>
        <begin position="1"/>
        <end position="24"/>
    </location>
</feature>
<dbReference type="Gramene" id="TraesWEE_scaffold_035507_01G000100.1">
    <property type="protein sequence ID" value="TraesWEE_scaffold_035507_01G000100.1"/>
    <property type="gene ID" value="TraesWEE_scaffold_035507_01G000100"/>
</dbReference>
<protein>
    <submittedName>
        <fullName evidence="2">Uncharacterized protein</fullName>
    </submittedName>
</protein>
<evidence type="ECO:0000256" key="1">
    <source>
        <dbReference type="SAM" id="MobiDB-lite"/>
    </source>
</evidence>
<dbReference type="Proteomes" id="UP000019116">
    <property type="component" value="Chromosome 7B"/>
</dbReference>
<sequence>MAGGPLARAKPRPQQYDDDQQLDDRQFDELCQQYAPSHLRPWAAAAPAIAQKTILEIRFDKGYQEFSDGTSYNGVGVDDATKTASGAETRMSRRMRNKLARAAV</sequence>
<dbReference type="Gramene" id="TraesMAC7B03G04208560.1">
    <property type="protein sequence ID" value="TraesMAC7B03G04208560.1.CDS1"/>
    <property type="gene ID" value="TraesMAC7B03G04208560"/>
</dbReference>
<dbReference type="Gramene" id="TraesARI7B03G04076490.1">
    <property type="protein sequence ID" value="TraesARI7B03G04076490.1.CDS1"/>
    <property type="gene ID" value="TraesARI7B03G04076490"/>
</dbReference>
<dbReference type="Gramene" id="TraesLAC7B03G04159930.1">
    <property type="protein sequence ID" value="TraesLAC7B03G04159930.1.CDS1"/>
    <property type="gene ID" value="TraesLAC7B03G04159930"/>
</dbReference>
<keyword evidence="3" id="KW-1185">Reference proteome</keyword>